<dbReference type="InterPro" id="IPR000835">
    <property type="entry name" value="HTH_MarR-typ"/>
</dbReference>
<dbReference type="InterPro" id="IPR036388">
    <property type="entry name" value="WH-like_DNA-bd_sf"/>
</dbReference>
<dbReference type="GO" id="GO:0003700">
    <property type="term" value="F:DNA-binding transcription factor activity"/>
    <property type="evidence" value="ECO:0007669"/>
    <property type="project" value="InterPro"/>
</dbReference>
<dbReference type="STRING" id="655353.SAMN04488056_11741"/>
<keyword evidence="3" id="KW-0804">Transcription</keyword>
<keyword evidence="6" id="KW-1185">Reference proteome</keyword>
<dbReference type="PANTHER" id="PTHR42756:SF1">
    <property type="entry name" value="TRANSCRIPTIONAL REPRESSOR OF EMRAB OPERON"/>
    <property type="match status" value="1"/>
</dbReference>
<name>A0A1I5LL62_9HYPH</name>
<evidence type="ECO:0000259" key="4">
    <source>
        <dbReference type="PROSITE" id="PS50995"/>
    </source>
</evidence>
<dbReference type="PROSITE" id="PS01117">
    <property type="entry name" value="HTH_MARR_1"/>
    <property type="match status" value="1"/>
</dbReference>
<dbReference type="PROSITE" id="PS50995">
    <property type="entry name" value="HTH_MARR_2"/>
    <property type="match status" value="1"/>
</dbReference>
<dbReference type="Proteomes" id="UP000199236">
    <property type="component" value="Unassembled WGS sequence"/>
</dbReference>
<evidence type="ECO:0000256" key="2">
    <source>
        <dbReference type="ARBA" id="ARBA00023125"/>
    </source>
</evidence>
<protein>
    <submittedName>
        <fullName evidence="5">MarR family transcriptional regulator, transcriptional regulator for hemolysin</fullName>
    </submittedName>
</protein>
<accession>A0A1I5LL62</accession>
<dbReference type="PRINTS" id="PR00598">
    <property type="entry name" value="HTHMARR"/>
</dbReference>
<dbReference type="RefSeq" id="WP_090075323.1">
    <property type="nucleotide sequence ID" value="NZ_FOVR01000017.1"/>
</dbReference>
<dbReference type="InterPro" id="IPR036390">
    <property type="entry name" value="WH_DNA-bd_sf"/>
</dbReference>
<dbReference type="InterPro" id="IPR023187">
    <property type="entry name" value="Tscrpt_reg_MarR-type_CS"/>
</dbReference>
<dbReference type="GO" id="GO:0003677">
    <property type="term" value="F:DNA binding"/>
    <property type="evidence" value="ECO:0007669"/>
    <property type="project" value="UniProtKB-KW"/>
</dbReference>
<keyword evidence="2" id="KW-0238">DNA-binding</keyword>
<dbReference type="PANTHER" id="PTHR42756">
    <property type="entry name" value="TRANSCRIPTIONAL REGULATOR, MARR"/>
    <property type="match status" value="1"/>
</dbReference>
<feature type="domain" description="HTH marR-type" evidence="4">
    <location>
        <begin position="9"/>
        <end position="141"/>
    </location>
</feature>
<keyword evidence="1" id="KW-0805">Transcription regulation</keyword>
<gene>
    <name evidence="5" type="ORF">SAMN04488056_11741</name>
</gene>
<dbReference type="OrthoDB" id="8452803at2"/>
<dbReference type="SUPFAM" id="SSF46785">
    <property type="entry name" value="Winged helix' DNA-binding domain"/>
    <property type="match status" value="1"/>
</dbReference>
<dbReference type="Pfam" id="PF01047">
    <property type="entry name" value="MarR"/>
    <property type="match status" value="1"/>
</dbReference>
<organism evidence="5 6">
    <name type="scientific">Cohaesibacter marisflavi</name>
    <dbReference type="NCBI Taxonomy" id="655353"/>
    <lineage>
        <taxon>Bacteria</taxon>
        <taxon>Pseudomonadati</taxon>
        <taxon>Pseudomonadota</taxon>
        <taxon>Alphaproteobacteria</taxon>
        <taxon>Hyphomicrobiales</taxon>
        <taxon>Cohaesibacteraceae</taxon>
    </lineage>
</organism>
<evidence type="ECO:0000256" key="1">
    <source>
        <dbReference type="ARBA" id="ARBA00023015"/>
    </source>
</evidence>
<proteinExistence type="predicted"/>
<evidence type="ECO:0000313" key="6">
    <source>
        <dbReference type="Proteomes" id="UP000199236"/>
    </source>
</evidence>
<sequence length="148" mass="16754">MNDLEDHLTKEFLESLTKLSRKLKTLFDARVTAHGLTYTRGRALMLLVRSPDMTQRELACQLGLEQATVVRLLDRMEDHDLIRRLPDERDRRVKKIHLTEQGEASGQLVKSIGEAIRQEVFGDIPTRDLEVAISVLQSASACVGEKSD</sequence>
<evidence type="ECO:0000256" key="3">
    <source>
        <dbReference type="ARBA" id="ARBA00023163"/>
    </source>
</evidence>
<evidence type="ECO:0000313" key="5">
    <source>
        <dbReference type="EMBL" id="SFO98119.1"/>
    </source>
</evidence>
<dbReference type="SMART" id="SM00347">
    <property type="entry name" value="HTH_MARR"/>
    <property type="match status" value="1"/>
</dbReference>
<dbReference type="AlphaFoldDB" id="A0A1I5LL62"/>
<reference evidence="5 6" key="1">
    <citation type="submission" date="2016-10" db="EMBL/GenBank/DDBJ databases">
        <authorList>
            <person name="de Groot N.N."/>
        </authorList>
    </citation>
    <scope>NUCLEOTIDE SEQUENCE [LARGE SCALE GENOMIC DNA]</scope>
    <source>
        <strain evidence="5 6">CGMCC 1.9157</strain>
    </source>
</reference>
<dbReference type="Gene3D" id="1.10.10.10">
    <property type="entry name" value="Winged helix-like DNA-binding domain superfamily/Winged helix DNA-binding domain"/>
    <property type="match status" value="1"/>
</dbReference>
<dbReference type="EMBL" id="FOVR01000017">
    <property type="protein sequence ID" value="SFO98119.1"/>
    <property type="molecule type" value="Genomic_DNA"/>
</dbReference>